<reference evidence="2" key="1">
    <citation type="submission" date="2019-06" db="EMBL/GenBank/DDBJ databases">
        <title>Genomics analysis of Aphanomyces spp. identifies a new class of oomycete effector associated with host adaptation.</title>
        <authorList>
            <person name="Gaulin E."/>
        </authorList>
    </citation>
    <scope>NUCLEOTIDE SEQUENCE</scope>
    <source>
        <strain evidence="2">CBS 578.67</strain>
    </source>
</reference>
<feature type="compositionally biased region" description="Polar residues" evidence="1">
    <location>
        <begin position="30"/>
        <end position="39"/>
    </location>
</feature>
<feature type="compositionally biased region" description="Basic and acidic residues" evidence="1">
    <location>
        <begin position="126"/>
        <end position="144"/>
    </location>
</feature>
<proteinExistence type="predicted"/>
<organism evidence="2">
    <name type="scientific">Aphanomyces stellatus</name>
    <dbReference type="NCBI Taxonomy" id="120398"/>
    <lineage>
        <taxon>Eukaryota</taxon>
        <taxon>Sar</taxon>
        <taxon>Stramenopiles</taxon>
        <taxon>Oomycota</taxon>
        <taxon>Saprolegniomycetes</taxon>
        <taxon>Saprolegniales</taxon>
        <taxon>Verrucalvaceae</taxon>
        <taxon>Aphanomyces</taxon>
    </lineage>
</organism>
<protein>
    <recommendedName>
        <fullName evidence="3">LysM domain-containing protein</fullName>
    </recommendedName>
</protein>
<feature type="non-terminal residue" evidence="2">
    <location>
        <position position="1"/>
    </location>
</feature>
<accession>A0A6A4YJG3</accession>
<sequence length="247" mass="26637">DGATIYTSTNNNRRTDNNQGALSDHDSSPDGATNYTSTNDNRRSDNNQGAAHDSSPDGATIYTSTNNNRRTDNNQGALYDHDSSPDGATNYTSTNDNRRSDNNNQGTDHDHDSSSDDTRCHHRDSYHHDTHSDDHHHDTAHNNHDFVPNNQSSRHHDHCTTKDKRPSDNTGHNGSPMGATKVYPTVGDNCIPYVVAAGDSSWAIVNTICGTKNGCQAGQTTASTTLASTNAFCSASIFVGQILAVCC</sequence>
<feature type="compositionally biased region" description="Basic and acidic residues" evidence="1">
    <location>
        <begin position="96"/>
        <end position="119"/>
    </location>
</feature>
<evidence type="ECO:0008006" key="3">
    <source>
        <dbReference type="Google" id="ProtNLM"/>
    </source>
</evidence>
<evidence type="ECO:0000313" key="2">
    <source>
        <dbReference type="EMBL" id="KAF0697801.1"/>
    </source>
</evidence>
<name>A0A6A4YJG3_9STRA</name>
<comment type="caution">
    <text evidence="2">The sequence shown here is derived from an EMBL/GenBank/DDBJ whole genome shotgun (WGS) entry which is preliminary data.</text>
</comment>
<dbReference type="EMBL" id="VJMH01005290">
    <property type="protein sequence ID" value="KAF0697801.1"/>
    <property type="molecule type" value="Genomic_DNA"/>
</dbReference>
<feature type="region of interest" description="Disordered" evidence="1">
    <location>
        <begin position="1"/>
        <end position="181"/>
    </location>
</feature>
<dbReference type="AlphaFoldDB" id="A0A6A4YJG3"/>
<feature type="compositionally biased region" description="Basic and acidic residues" evidence="1">
    <location>
        <begin position="158"/>
        <end position="167"/>
    </location>
</feature>
<gene>
    <name evidence="2" type="ORF">As57867_011501</name>
</gene>
<evidence type="ECO:0000256" key="1">
    <source>
        <dbReference type="SAM" id="MobiDB-lite"/>
    </source>
</evidence>